<gene>
    <name evidence="1" type="ORF">M513_14195</name>
    <name evidence="2" type="ORF">M514_14195</name>
</gene>
<dbReference type="Proteomes" id="UP000030764">
    <property type="component" value="Unassembled WGS sequence"/>
</dbReference>
<dbReference type="EMBL" id="KL364088">
    <property type="protein sequence ID" value="KFD44928.1"/>
    <property type="molecule type" value="Genomic_DNA"/>
</dbReference>
<evidence type="ECO:0000313" key="3">
    <source>
        <dbReference type="Proteomes" id="UP000030764"/>
    </source>
</evidence>
<evidence type="ECO:0000313" key="2">
    <source>
        <dbReference type="EMBL" id="KFD64712.1"/>
    </source>
</evidence>
<dbReference type="AlphaFoldDB" id="A0A085LIY2"/>
<reference evidence="1 3" key="1">
    <citation type="journal article" date="2014" name="Nat. Genet.">
        <title>Genome and transcriptome of the porcine whipworm Trichuris suis.</title>
        <authorList>
            <person name="Jex A.R."/>
            <person name="Nejsum P."/>
            <person name="Schwarz E.M."/>
            <person name="Hu L."/>
            <person name="Young N.D."/>
            <person name="Hall R.S."/>
            <person name="Korhonen P.K."/>
            <person name="Liao S."/>
            <person name="Thamsborg S."/>
            <person name="Xia J."/>
            <person name="Xu P."/>
            <person name="Wang S."/>
            <person name="Scheerlinck J.P."/>
            <person name="Hofmann A."/>
            <person name="Sternberg P.W."/>
            <person name="Wang J."/>
            <person name="Gasser R.B."/>
        </authorList>
    </citation>
    <scope>NUCLEOTIDE SEQUENCE [LARGE SCALE GENOMIC DNA]</scope>
    <source>
        <strain evidence="2">DCEP-RM93F</strain>
        <strain evidence="1">DCEP-RM93M</strain>
    </source>
</reference>
<proteinExistence type="predicted"/>
<name>A0A085LIY2_9BILA</name>
<evidence type="ECO:0000313" key="1">
    <source>
        <dbReference type="EMBL" id="KFD44928.1"/>
    </source>
</evidence>
<accession>A0A085LIY2</accession>
<protein>
    <submittedName>
        <fullName evidence="1">Uncharacterized protein</fullName>
    </submittedName>
</protein>
<dbReference type="EMBL" id="KL367552">
    <property type="protein sequence ID" value="KFD64712.1"/>
    <property type="molecule type" value="Genomic_DNA"/>
</dbReference>
<dbReference type="Proteomes" id="UP000030758">
    <property type="component" value="Unassembled WGS sequence"/>
</dbReference>
<sequence>MKRNVKYSLLYCLFFCFESDISEPIRDANQLIVESSMRDEAQLLGISSIAQKEKGQTSDNRARHTNECSTSTSIIEDDGYLCVRNQWRKFLFASTEEATATSGIPGIDARLYSGLATWNAKTTTINSSKKNGSCNVRPRNVESHEGTVIRNEPVRNWERTADRGARRELISQEEN</sequence>
<keyword evidence="3" id="KW-1185">Reference proteome</keyword>
<organism evidence="1 3">
    <name type="scientific">Trichuris suis</name>
    <name type="common">pig whipworm</name>
    <dbReference type="NCBI Taxonomy" id="68888"/>
    <lineage>
        <taxon>Eukaryota</taxon>
        <taxon>Metazoa</taxon>
        <taxon>Ecdysozoa</taxon>
        <taxon>Nematoda</taxon>
        <taxon>Enoplea</taxon>
        <taxon>Dorylaimia</taxon>
        <taxon>Trichinellida</taxon>
        <taxon>Trichuridae</taxon>
        <taxon>Trichuris</taxon>
    </lineage>
</organism>